<evidence type="ECO:0008006" key="4">
    <source>
        <dbReference type="Google" id="ProtNLM"/>
    </source>
</evidence>
<dbReference type="EnsemblPlants" id="ORUFI01G16740.3">
    <property type="protein sequence ID" value="ORUFI01G16740.3"/>
    <property type="gene ID" value="ORUFI01G16740"/>
</dbReference>
<dbReference type="Proteomes" id="UP000008022">
    <property type="component" value="Unassembled WGS sequence"/>
</dbReference>
<dbReference type="AlphaFoldDB" id="A0A0E0MW47"/>
<name>A0A0E0MW47_ORYRU</name>
<dbReference type="Gene3D" id="3.20.20.80">
    <property type="entry name" value="Glycosidases"/>
    <property type="match status" value="1"/>
</dbReference>
<protein>
    <recommendedName>
        <fullName evidence="4">Alpha-amylase</fullName>
    </recommendedName>
</protein>
<evidence type="ECO:0000313" key="3">
    <source>
        <dbReference type="Proteomes" id="UP000008022"/>
    </source>
</evidence>
<dbReference type="HOGENOM" id="CLU_1557771_0_0_1"/>
<organism evidence="2 3">
    <name type="scientific">Oryza rufipogon</name>
    <name type="common">Brownbeard rice</name>
    <name type="synonym">Asian wild rice</name>
    <dbReference type="NCBI Taxonomy" id="4529"/>
    <lineage>
        <taxon>Eukaryota</taxon>
        <taxon>Viridiplantae</taxon>
        <taxon>Streptophyta</taxon>
        <taxon>Embryophyta</taxon>
        <taxon>Tracheophyta</taxon>
        <taxon>Spermatophyta</taxon>
        <taxon>Magnoliopsida</taxon>
        <taxon>Liliopsida</taxon>
        <taxon>Poales</taxon>
        <taxon>Poaceae</taxon>
        <taxon>BOP clade</taxon>
        <taxon>Oryzoideae</taxon>
        <taxon>Oryzeae</taxon>
        <taxon>Oryzinae</taxon>
        <taxon>Oryza</taxon>
    </lineage>
</organism>
<feature type="compositionally biased region" description="Low complexity" evidence="1">
    <location>
        <begin position="34"/>
        <end position="45"/>
    </location>
</feature>
<proteinExistence type="predicted"/>
<feature type="region of interest" description="Disordered" evidence="1">
    <location>
        <begin position="23"/>
        <end position="47"/>
    </location>
</feature>
<reference evidence="2" key="2">
    <citation type="submission" date="2015-06" db="UniProtKB">
        <authorList>
            <consortium name="EnsemblPlants"/>
        </authorList>
    </citation>
    <scope>IDENTIFICATION</scope>
</reference>
<evidence type="ECO:0000256" key="1">
    <source>
        <dbReference type="SAM" id="MobiDB-lite"/>
    </source>
</evidence>
<evidence type="ECO:0000313" key="2">
    <source>
        <dbReference type="EnsemblPlants" id="ORUFI01G16740.3"/>
    </source>
</evidence>
<dbReference type="Gramene" id="ORUFI01G16740.3">
    <property type="protein sequence ID" value="ORUFI01G16740.3"/>
    <property type="gene ID" value="ORUFI01G16740"/>
</dbReference>
<reference evidence="3" key="1">
    <citation type="submission" date="2013-06" db="EMBL/GenBank/DDBJ databases">
        <authorList>
            <person name="Zhao Q."/>
        </authorList>
    </citation>
    <scope>NUCLEOTIDE SEQUENCE</scope>
    <source>
        <strain evidence="3">cv. W1943</strain>
    </source>
</reference>
<keyword evidence="3" id="KW-1185">Reference proteome</keyword>
<accession>A0A0E0MW47</accession>
<sequence>MIGWWPAKATTFVDNHDTGSTQHLWPFPSDKDTPTSSPTPATHASNSESSCCKLIDELKINSAKLFQFYDHFFDWGLKDEIERLKPAGDPPGAGALLLALAELKRADAARDGSHEREIYKCAHGPAIRQNDVTVHPSSYSVPTQPNEQYPPGHGHIRKFPSCGCHLSQHLPF</sequence>